<name>A0A9P0H8N4_NEZVI</name>
<dbReference type="EMBL" id="OV725079">
    <property type="protein sequence ID" value="CAH1397484.1"/>
    <property type="molecule type" value="Genomic_DNA"/>
</dbReference>
<dbReference type="Proteomes" id="UP001152798">
    <property type="component" value="Chromosome 3"/>
</dbReference>
<evidence type="ECO:0000313" key="2">
    <source>
        <dbReference type="Proteomes" id="UP001152798"/>
    </source>
</evidence>
<proteinExistence type="predicted"/>
<keyword evidence="2" id="KW-1185">Reference proteome</keyword>
<evidence type="ECO:0000313" key="1">
    <source>
        <dbReference type="EMBL" id="CAH1397484.1"/>
    </source>
</evidence>
<accession>A0A9P0H8N4</accession>
<protein>
    <submittedName>
        <fullName evidence="1">Uncharacterized protein</fullName>
    </submittedName>
</protein>
<reference evidence="1" key="1">
    <citation type="submission" date="2022-01" db="EMBL/GenBank/DDBJ databases">
        <authorList>
            <person name="King R."/>
        </authorList>
    </citation>
    <scope>NUCLEOTIDE SEQUENCE</scope>
</reference>
<sequence>MAGGRRVRGHCTRREEEENSRWVDRGLLKIVDFRCPKSSEGFCIHPALHGARSKRIPRYLFGGEVRGNATPCFERPRTSCRAGHRGSIPSTRGWALVTRWKLWKQIKAVTEPKVGSVHNSGPGSPQDYRIIDGLFLEGGRGRTSVLVSPDGVVPLRSLGIVLLLYLSIINYI</sequence>
<gene>
    <name evidence="1" type="ORF">NEZAVI_LOCUS7302</name>
</gene>
<dbReference type="AlphaFoldDB" id="A0A9P0H8N4"/>
<organism evidence="1 2">
    <name type="scientific">Nezara viridula</name>
    <name type="common">Southern green stink bug</name>
    <name type="synonym">Cimex viridulus</name>
    <dbReference type="NCBI Taxonomy" id="85310"/>
    <lineage>
        <taxon>Eukaryota</taxon>
        <taxon>Metazoa</taxon>
        <taxon>Ecdysozoa</taxon>
        <taxon>Arthropoda</taxon>
        <taxon>Hexapoda</taxon>
        <taxon>Insecta</taxon>
        <taxon>Pterygota</taxon>
        <taxon>Neoptera</taxon>
        <taxon>Paraneoptera</taxon>
        <taxon>Hemiptera</taxon>
        <taxon>Heteroptera</taxon>
        <taxon>Panheteroptera</taxon>
        <taxon>Pentatomomorpha</taxon>
        <taxon>Pentatomoidea</taxon>
        <taxon>Pentatomidae</taxon>
        <taxon>Pentatominae</taxon>
        <taxon>Nezara</taxon>
    </lineage>
</organism>